<dbReference type="InterPro" id="IPR053550">
    <property type="entry name" value="CD-NTase"/>
</dbReference>
<dbReference type="Pfam" id="PF18144">
    <property type="entry name" value="SMODS"/>
    <property type="match status" value="1"/>
</dbReference>
<evidence type="ECO:0008006" key="4">
    <source>
        <dbReference type="Google" id="ProtNLM"/>
    </source>
</evidence>
<protein>
    <recommendedName>
        <fullName evidence="4">Nucleotidyltransferase</fullName>
    </recommendedName>
</protein>
<dbReference type="Gene3D" id="3.30.460.10">
    <property type="entry name" value="Beta Polymerase, domain 2"/>
    <property type="match status" value="1"/>
</dbReference>
<proteinExistence type="predicted"/>
<comment type="caution">
    <text evidence="2">The sequence shown here is derived from an EMBL/GenBank/DDBJ whole genome shotgun (WGS) entry which is preliminary data.</text>
</comment>
<keyword evidence="3" id="KW-1185">Reference proteome</keyword>
<dbReference type="GO" id="GO:0051607">
    <property type="term" value="P:defense response to virus"/>
    <property type="evidence" value="ECO:0007669"/>
    <property type="project" value="UniProtKB-KW"/>
</dbReference>
<organism evidence="2 3">
    <name type="scientific">Niastella populi</name>
    <dbReference type="NCBI Taxonomy" id="550983"/>
    <lineage>
        <taxon>Bacteria</taxon>
        <taxon>Pseudomonadati</taxon>
        <taxon>Bacteroidota</taxon>
        <taxon>Chitinophagia</taxon>
        <taxon>Chitinophagales</taxon>
        <taxon>Chitinophagaceae</taxon>
        <taxon>Niastella</taxon>
    </lineage>
</organism>
<name>A0A1V9GAN7_9BACT</name>
<evidence type="ECO:0000256" key="1">
    <source>
        <dbReference type="ARBA" id="ARBA00023118"/>
    </source>
</evidence>
<dbReference type="NCBIfam" id="NF041117">
    <property type="entry name" value="CBASS_cyclase_b"/>
    <property type="match status" value="1"/>
</dbReference>
<dbReference type="OrthoDB" id="2082416at2"/>
<dbReference type="AlphaFoldDB" id="A0A1V9GAN7"/>
<keyword evidence="1" id="KW-0051">Antiviral defense</keyword>
<dbReference type="GO" id="GO:0016779">
    <property type="term" value="F:nucleotidyltransferase activity"/>
    <property type="evidence" value="ECO:0007669"/>
    <property type="project" value="InterPro"/>
</dbReference>
<sequence length="293" mass="33318">MINTFDAFKKFKSRLELRDGEQKKASKLQQDARALVGEHFVIARDFLTGSYKRHTKTRPLKDVDIFFVLDKEKEKKYLDNPLGLLEDIRKVLAPVYGEAKVKVGRRSVGVDLAYDPNDEDKILSIDVVPAFDKDNHYQIPDNVLQDWVNTDPEIHAEEATAANKAFDGEWKPMVKMIKKWNETQGKPIKPSFLIEVMAMQMLYPPFSGGYVYELKSFFATAADRISETWNDPAGLGSPVSDQMDAQRITLARQKLAEAGKFVDQAIQAERNGNQVGALRIWRDNVFGDMFPLS</sequence>
<dbReference type="EMBL" id="LWBP01000021">
    <property type="protein sequence ID" value="OQP67640.1"/>
    <property type="molecule type" value="Genomic_DNA"/>
</dbReference>
<reference evidence="3" key="1">
    <citation type="submission" date="2016-04" db="EMBL/GenBank/DDBJ databases">
        <authorList>
            <person name="Chen L."/>
            <person name="Zhuang W."/>
            <person name="Wang G."/>
        </authorList>
    </citation>
    <scope>NUCLEOTIDE SEQUENCE [LARGE SCALE GENOMIC DNA]</scope>
    <source>
        <strain evidence="3">208</strain>
    </source>
</reference>
<dbReference type="RefSeq" id="WP_081161471.1">
    <property type="nucleotide sequence ID" value="NZ_LWBP01000021.1"/>
</dbReference>
<accession>A0A1V9GAN7</accession>
<evidence type="ECO:0000313" key="3">
    <source>
        <dbReference type="Proteomes" id="UP000192276"/>
    </source>
</evidence>
<evidence type="ECO:0000313" key="2">
    <source>
        <dbReference type="EMBL" id="OQP67640.1"/>
    </source>
</evidence>
<dbReference type="InterPro" id="IPR043519">
    <property type="entry name" value="NT_sf"/>
</dbReference>
<dbReference type="CDD" id="cd05400">
    <property type="entry name" value="NT_2-5OAS_ClassI-CCAase"/>
    <property type="match status" value="1"/>
</dbReference>
<dbReference type="STRING" id="550983.A4R26_33100"/>
<dbReference type="InterPro" id="IPR006116">
    <property type="entry name" value="NT_2-5OAS_ClassI-CCAase"/>
</dbReference>
<gene>
    <name evidence="2" type="ORF">A4R26_33100</name>
</gene>
<dbReference type="Proteomes" id="UP000192276">
    <property type="component" value="Unassembled WGS sequence"/>
</dbReference>
<dbReference type="SUPFAM" id="SSF81301">
    <property type="entry name" value="Nucleotidyltransferase"/>
    <property type="match status" value="1"/>
</dbReference>